<dbReference type="EMBL" id="OZ037949">
    <property type="protein sequence ID" value="CAL1711193.1"/>
    <property type="molecule type" value="Genomic_DNA"/>
</dbReference>
<feature type="transmembrane region" description="Helical" evidence="2">
    <location>
        <begin position="551"/>
        <end position="570"/>
    </location>
</feature>
<reference evidence="5" key="1">
    <citation type="submission" date="2024-04" db="EMBL/GenBank/DDBJ databases">
        <authorList>
            <person name="Shaw F."/>
            <person name="Minotto A."/>
        </authorList>
    </citation>
    <scope>NUCLEOTIDE SEQUENCE [LARGE SCALE GENOMIC DNA]</scope>
</reference>
<evidence type="ECO:0000256" key="2">
    <source>
        <dbReference type="SAM" id="Phobius"/>
    </source>
</evidence>
<proteinExistence type="inferred from homology"/>
<dbReference type="InterPro" id="IPR004147">
    <property type="entry name" value="ABC1_dom"/>
</dbReference>
<dbReference type="PANTHER" id="PTHR43173">
    <property type="entry name" value="ABC1 FAMILY PROTEIN"/>
    <property type="match status" value="1"/>
</dbReference>
<dbReference type="InterPro" id="IPR051130">
    <property type="entry name" value="Mito_struct-func_regulator"/>
</dbReference>
<keyword evidence="2" id="KW-0472">Membrane</keyword>
<evidence type="ECO:0000313" key="5">
    <source>
        <dbReference type="Proteomes" id="UP001497453"/>
    </source>
</evidence>
<dbReference type="InterPro" id="IPR011009">
    <property type="entry name" value="Kinase-like_dom_sf"/>
</dbReference>
<feature type="domain" description="ABC1 atypical kinase-like" evidence="3">
    <location>
        <begin position="147"/>
        <end position="431"/>
    </location>
</feature>
<keyword evidence="2" id="KW-1133">Transmembrane helix</keyword>
<dbReference type="SUPFAM" id="SSF56112">
    <property type="entry name" value="Protein kinase-like (PK-like)"/>
    <property type="match status" value="1"/>
</dbReference>
<dbReference type="PANTHER" id="PTHR43173:SF37">
    <property type="entry name" value="ABC1 FAMILY PROTEIN C10F6.14C"/>
    <property type="match status" value="1"/>
</dbReference>
<keyword evidence="2" id="KW-0812">Transmembrane</keyword>
<protein>
    <recommendedName>
        <fullName evidence="3">ABC1 atypical kinase-like domain-containing protein</fullName>
    </recommendedName>
</protein>
<sequence>MLNLRNLLNVSRTQFPNHVHPPSRVSLRQNIHTNHSSVNTLSRRKWAIRFACSTVLVGAIWQIDKKFNASAIGRNFRTFTTCMLIALDYKWNFTHAKSDQIPALHERVAERIYHLLTTNGGLYIKIGQAIANNAALLPRPIQEKFTKLFDDAPQVEYEVVRQVFESEFGKPMAGPDGIFEIFEERAAASASVAQVHRAKLKSSDGDGVWVAVKIQKPDVGKQVDWDLGTFGIVMWLYENILFDMPVYFVVDFISDHLRRELDFELEAKNAMQTAKLVANEPRLADRVYIPKVYPEYSTKKVMTAEWIDGVRLSDRRGIMHLMGEEDTDLDLSPTTSRTPPAPPFPSPLKGGVASIMYTMVELFSAQIFSWGWVHCDPHPGNIIIRPHPARPKYPQLVLIDHGLYVRLSDDFRRQYATLWKALLTVDVNVIKSTASEWGIGTPDLFASATLLRPMSFSSQDYPEAAKFAADLEKMDQYEKGVMMKQRLKNFLTDTDKMPKELLFIGRNMRIVQGNNQTFGSPVNRIRITGYWASRSLAREPQPSLPARIREYVDYFIFLTMTFAIDIAFYFTKFKAWVRTKLGLQSEGFEDVLERSMREFAKANFGLEIGDNAFLG</sequence>
<gene>
    <name evidence="4" type="ORF">GFSPODELE1_LOCUS8226</name>
</gene>
<dbReference type="Pfam" id="PF03109">
    <property type="entry name" value="ABC1"/>
    <property type="match status" value="1"/>
</dbReference>
<dbReference type="Proteomes" id="UP001497453">
    <property type="component" value="Chromosome 6"/>
</dbReference>
<dbReference type="CDD" id="cd13969">
    <property type="entry name" value="ADCK1-like"/>
    <property type="match status" value="1"/>
</dbReference>
<dbReference type="InterPro" id="IPR045307">
    <property type="entry name" value="ADCK1_dom"/>
</dbReference>
<evidence type="ECO:0000313" key="4">
    <source>
        <dbReference type="EMBL" id="CAL1711193.1"/>
    </source>
</evidence>
<accession>A0ABP1DVV6</accession>
<evidence type="ECO:0000256" key="1">
    <source>
        <dbReference type="ARBA" id="ARBA00009670"/>
    </source>
</evidence>
<evidence type="ECO:0000259" key="3">
    <source>
        <dbReference type="Pfam" id="PF03109"/>
    </source>
</evidence>
<name>A0ABP1DVV6_9APHY</name>
<organism evidence="4 5">
    <name type="scientific">Somion occarium</name>
    <dbReference type="NCBI Taxonomy" id="3059160"/>
    <lineage>
        <taxon>Eukaryota</taxon>
        <taxon>Fungi</taxon>
        <taxon>Dikarya</taxon>
        <taxon>Basidiomycota</taxon>
        <taxon>Agaricomycotina</taxon>
        <taxon>Agaricomycetes</taxon>
        <taxon>Polyporales</taxon>
        <taxon>Cerrenaceae</taxon>
        <taxon>Somion</taxon>
    </lineage>
</organism>
<keyword evidence="5" id="KW-1185">Reference proteome</keyword>
<comment type="similarity">
    <text evidence="1">Belongs to the protein kinase superfamily. ADCK protein kinase family.</text>
</comment>